<keyword evidence="1" id="KW-0652">Protein synthesis inhibitor</keyword>
<protein>
    <recommendedName>
        <fullName evidence="1">rRNA N-glycosylase</fullName>
        <ecNumber evidence="1">3.2.2.22</ecNumber>
    </recommendedName>
</protein>
<dbReference type="Proteomes" id="UP000325081">
    <property type="component" value="Unassembled WGS sequence"/>
</dbReference>
<keyword evidence="1" id="KW-0378">Hydrolase</keyword>
<evidence type="ECO:0000313" key="2">
    <source>
        <dbReference type="EMBL" id="GER39884.1"/>
    </source>
</evidence>
<accession>A0A5A7Q490</accession>
<keyword evidence="1" id="KW-0611">Plant defense</keyword>
<comment type="similarity">
    <text evidence="1">Belongs to the ribosome-inactivating protein family.</text>
</comment>
<organism evidence="2 3">
    <name type="scientific">Striga asiatica</name>
    <name type="common">Asiatic witchweed</name>
    <name type="synonym">Buchnera asiatica</name>
    <dbReference type="NCBI Taxonomy" id="4170"/>
    <lineage>
        <taxon>Eukaryota</taxon>
        <taxon>Viridiplantae</taxon>
        <taxon>Streptophyta</taxon>
        <taxon>Embryophyta</taxon>
        <taxon>Tracheophyta</taxon>
        <taxon>Spermatophyta</taxon>
        <taxon>Magnoliopsida</taxon>
        <taxon>eudicotyledons</taxon>
        <taxon>Gunneridae</taxon>
        <taxon>Pentapetalae</taxon>
        <taxon>asterids</taxon>
        <taxon>lamiids</taxon>
        <taxon>Lamiales</taxon>
        <taxon>Orobanchaceae</taxon>
        <taxon>Buchnereae</taxon>
        <taxon>Striga</taxon>
    </lineage>
</organism>
<dbReference type="GO" id="GO:0017148">
    <property type="term" value="P:negative regulation of translation"/>
    <property type="evidence" value="ECO:0007669"/>
    <property type="project" value="UniProtKB-KW"/>
</dbReference>
<proteinExistence type="inferred from homology"/>
<dbReference type="GO" id="GO:0006952">
    <property type="term" value="P:defense response"/>
    <property type="evidence" value="ECO:0007669"/>
    <property type="project" value="UniProtKB-KW"/>
</dbReference>
<keyword evidence="3" id="KW-1185">Reference proteome</keyword>
<dbReference type="Pfam" id="PF00161">
    <property type="entry name" value="RIP"/>
    <property type="match status" value="1"/>
</dbReference>
<comment type="catalytic activity">
    <reaction evidence="1">
        <text>Endohydrolysis of the N-glycosidic bond at one specific adenosine on the 28S rRNA.</text>
        <dbReference type="EC" id="3.2.2.22"/>
    </reaction>
</comment>
<comment type="caution">
    <text evidence="2">The sequence shown here is derived from an EMBL/GenBank/DDBJ whole genome shotgun (WGS) entry which is preliminary data.</text>
</comment>
<evidence type="ECO:0000256" key="1">
    <source>
        <dbReference type="RuleBase" id="RU004915"/>
    </source>
</evidence>
<reference evidence="3" key="1">
    <citation type="journal article" date="2019" name="Curr. Biol.">
        <title>Genome Sequence of Striga asiatica Provides Insight into the Evolution of Plant Parasitism.</title>
        <authorList>
            <person name="Yoshida S."/>
            <person name="Kim S."/>
            <person name="Wafula E.K."/>
            <person name="Tanskanen J."/>
            <person name="Kim Y.M."/>
            <person name="Honaas L."/>
            <person name="Yang Z."/>
            <person name="Spallek T."/>
            <person name="Conn C.E."/>
            <person name="Ichihashi Y."/>
            <person name="Cheong K."/>
            <person name="Cui S."/>
            <person name="Der J.P."/>
            <person name="Gundlach H."/>
            <person name="Jiao Y."/>
            <person name="Hori C."/>
            <person name="Ishida J.K."/>
            <person name="Kasahara H."/>
            <person name="Kiba T."/>
            <person name="Kim M.S."/>
            <person name="Koo N."/>
            <person name="Laohavisit A."/>
            <person name="Lee Y.H."/>
            <person name="Lumba S."/>
            <person name="McCourt P."/>
            <person name="Mortimer J.C."/>
            <person name="Mutuku J.M."/>
            <person name="Nomura T."/>
            <person name="Sasaki-Sekimoto Y."/>
            <person name="Seto Y."/>
            <person name="Wang Y."/>
            <person name="Wakatake T."/>
            <person name="Sakakibara H."/>
            <person name="Demura T."/>
            <person name="Yamaguchi S."/>
            <person name="Yoneyama K."/>
            <person name="Manabe R.I."/>
            <person name="Nelson D.C."/>
            <person name="Schulman A.H."/>
            <person name="Timko M.P."/>
            <person name="dePamphilis C.W."/>
            <person name="Choi D."/>
            <person name="Shirasu K."/>
        </authorList>
    </citation>
    <scope>NUCLEOTIDE SEQUENCE [LARGE SCALE GENOMIC DNA]</scope>
    <source>
        <strain evidence="3">cv. UVA1</strain>
    </source>
</reference>
<dbReference type="InterPro" id="IPR036041">
    <property type="entry name" value="Ribosome-inact_prot_sf"/>
</dbReference>
<name>A0A5A7Q490_STRAF</name>
<dbReference type="GO" id="GO:0030598">
    <property type="term" value="F:rRNA N-glycosylase activity"/>
    <property type="evidence" value="ECO:0007669"/>
    <property type="project" value="UniProtKB-EC"/>
</dbReference>
<sequence length="124" mass="14321">MEYTDILRQLRAMFEAQGGEILEIPTLPREDGKGKGLYIKLHLRYDTSSFILFMRASDLYVIGYESEVELVSLKPDKERAQEMDKHFASRDHNFNFEKGHGWQNVYSSLVRASTTPAPPHSRSQ</sequence>
<dbReference type="AlphaFoldDB" id="A0A5A7Q490"/>
<dbReference type="SUPFAM" id="SSF56371">
    <property type="entry name" value="Ribosome inactivating proteins (RIP)"/>
    <property type="match status" value="1"/>
</dbReference>
<keyword evidence="1" id="KW-0800">Toxin</keyword>
<evidence type="ECO:0000313" key="3">
    <source>
        <dbReference type="Proteomes" id="UP000325081"/>
    </source>
</evidence>
<dbReference type="GO" id="GO:0090729">
    <property type="term" value="F:toxin activity"/>
    <property type="evidence" value="ECO:0007669"/>
    <property type="project" value="UniProtKB-KW"/>
</dbReference>
<dbReference type="EMBL" id="BKCP01005772">
    <property type="protein sequence ID" value="GER39884.1"/>
    <property type="molecule type" value="Genomic_DNA"/>
</dbReference>
<dbReference type="InterPro" id="IPR016138">
    <property type="entry name" value="Ribosome_inactivat_prot_sub1"/>
</dbReference>
<dbReference type="Gene3D" id="3.40.420.10">
    <property type="entry name" value="Ricin (A subunit), domain 1"/>
    <property type="match status" value="1"/>
</dbReference>
<dbReference type="InterPro" id="IPR001574">
    <property type="entry name" value="Ribosome_inactivat_prot"/>
</dbReference>
<gene>
    <name evidence="2" type="ORF">STAS_16524</name>
</gene>
<dbReference type="EC" id="3.2.2.22" evidence="1"/>